<dbReference type="Proteomes" id="UP000828390">
    <property type="component" value="Unassembled WGS sequence"/>
</dbReference>
<reference evidence="2" key="1">
    <citation type="journal article" date="2019" name="bioRxiv">
        <title>The Genome of the Zebra Mussel, Dreissena polymorpha: A Resource for Invasive Species Research.</title>
        <authorList>
            <person name="McCartney M.A."/>
            <person name="Auch B."/>
            <person name="Kono T."/>
            <person name="Mallez S."/>
            <person name="Zhang Y."/>
            <person name="Obille A."/>
            <person name="Becker A."/>
            <person name="Abrahante J.E."/>
            <person name="Garbe J."/>
            <person name="Badalamenti J.P."/>
            <person name="Herman A."/>
            <person name="Mangelson H."/>
            <person name="Liachko I."/>
            <person name="Sullivan S."/>
            <person name="Sone E.D."/>
            <person name="Koren S."/>
            <person name="Silverstein K.A.T."/>
            <person name="Beckman K.B."/>
            <person name="Gohl D.M."/>
        </authorList>
    </citation>
    <scope>NUCLEOTIDE SEQUENCE</scope>
    <source>
        <strain evidence="2">Duluth1</strain>
        <tissue evidence="2">Whole animal</tissue>
    </source>
</reference>
<accession>A0A9D4FNG8</accession>
<dbReference type="Pfam" id="PF05729">
    <property type="entry name" value="NACHT"/>
    <property type="match status" value="1"/>
</dbReference>
<dbReference type="SUPFAM" id="SSF52540">
    <property type="entry name" value="P-loop containing nucleoside triphosphate hydrolases"/>
    <property type="match status" value="1"/>
</dbReference>
<gene>
    <name evidence="2" type="ORF">DPMN_154046</name>
</gene>
<sequence length="490" mass="56144">MASIAEVLSDQEKTNWLNACIALNILKSGLKDFVNQEMQRVKTHMFHSAHRKLNLPDTEMCTMCNVACLVPCPTKGYCKRSGKRCTNGHRRCPKNICNEISNLIIKELRHSKPSWANTEAEQWAFNQWQIAKCFLPPDGYTGVGSVEDTDFNGIISVMLNCKTFDLKLSFPIAHNQPNQCLLSKARAFGRAVRHTPNFTMKEDVLQDMFNTLSAILKDPKCLGNDISAQEAERKLNQLRNDKMTSPEMIQLVLYAQNEKKRITEENKIDFRHRLVELYNKLRSVPVFPLVPCNDRPLRKIYCTPILLHIPKHTFGSRTNTEKIRTYMDIIFTNGELNKNVFIQGEPGIGKSIFVAKMVLDWCDASLSKHPSSKKTAFCDIETLLVYKFVFLVTLRDANRQREVIDMIKSQIVDEIYSSEEDRGNAYTIVQQIMKSEMCLVIQDGMDEWSDYNGVNVLPVMVLCHSHSTVKSTAYLNWLELKMKRGSVERS</sequence>
<protein>
    <recommendedName>
        <fullName evidence="1">4Fe-4S ferredoxin-type domain-containing protein</fullName>
    </recommendedName>
</protein>
<dbReference type="PROSITE" id="PS51379">
    <property type="entry name" value="4FE4S_FER_2"/>
    <property type="match status" value="1"/>
</dbReference>
<dbReference type="InterPro" id="IPR007111">
    <property type="entry name" value="NACHT_NTPase"/>
</dbReference>
<dbReference type="InterPro" id="IPR017896">
    <property type="entry name" value="4Fe4S_Fe-S-bd"/>
</dbReference>
<dbReference type="InterPro" id="IPR027417">
    <property type="entry name" value="P-loop_NTPase"/>
</dbReference>
<evidence type="ECO:0000313" key="2">
    <source>
        <dbReference type="EMBL" id="KAH3800413.1"/>
    </source>
</evidence>
<comment type="caution">
    <text evidence="2">The sequence shown here is derived from an EMBL/GenBank/DDBJ whole genome shotgun (WGS) entry which is preliminary data.</text>
</comment>
<dbReference type="Pfam" id="PF15112">
    <property type="entry name" value="DUF4559"/>
    <property type="match status" value="1"/>
</dbReference>
<evidence type="ECO:0000313" key="3">
    <source>
        <dbReference type="Proteomes" id="UP000828390"/>
    </source>
</evidence>
<dbReference type="Gene3D" id="3.40.50.300">
    <property type="entry name" value="P-loop containing nucleotide triphosphate hydrolases"/>
    <property type="match status" value="1"/>
</dbReference>
<keyword evidence="3" id="KW-1185">Reference proteome</keyword>
<name>A0A9D4FNG8_DREPO</name>
<organism evidence="2 3">
    <name type="scientific">Dreissena polymorpha</name>
    <name type="common">Zebra mussel</name>
    <name type="synonym">Mytilus polymorpha</name>
    <dbReference type="NCBI Taxonomy" id="45954"/>
    <lineage>
        <taxon>Eukaryota</taxon>
        <taxon>Metazoa</taxon>
        <taxon>Spiralia</taxon>
        <taxon>Lophotrochozoa</taxon>
        <taxon>Mollusca</taxon>
        <taxon>Bivalvia</taxon>
        <taxon>Autobranchia</taxon>
        <taxon>Heteroconchia</taxon>
        <taxon>Euheterodonta</taxon>
        <taxon>Imparidentia</taxon>
        <taxon>Neoheterodontei</taxon>
        <taxon>Myida</taxon>
        <taxon>Dreissenoidea</taxon>
        <taxon>Dreissenidae</taxon>
        <taxon>Dreissena</taxon>
    </lineage>
</organism>
<dbReference type="AlphaFoldDB" id="A0A9D4FNG8"/>
<dbReference type="OrthoDB" id="10071976at2759"/>
<reference evidence="2" key="2">
    <citation type="submission" date="2020-11" db="EMBL/GenBank/DDBJ databases">
        <authorList>
            <person name="McCartney M.A."/>
            <person name="Auch B."/>
            <person name="Kono T."/>
            <person name="Mallez S."/>
            <person name="Becker A."/>
            <person name="Gohl D.M."/>
            <person name="Silverstein K.A.T."/>
            <person name="Koren S."/>
            <person name="Bechman K.B."/>
            <person name="Herman A."/>
            <person name="Abrahante J.E."/>
            <person name="Garbe J."/>
        </authorList>
    </citation>
    <scope>NUCLEOTIDE SEQUENCE</scope>
    <source>
        <strain evidence="2">Duluth1</strain>
        <tissue evidence="2">Whole animal</tissue>
    </source>
</reference>
<proteinExistence type="predicted"/>
<feature type="domain" description="4Fe-4S ferredoxin-type" evidence="1">
    <location>
        <begin position="51"/>
        <end position="83"/>
    </location>
</feature>
<evidence type="ECO:0000259" key="1">
    <source>
        <dbReference type="PROSITE" id="PS51379"/>
    </source>
</evidence>
<dbReference type="InterPro" id="IPR027897">
    <property type="entry name" value="DUF4559"/>
</dbReference>
<dbReference type="EMBL" id="JAIWYP010000007">
    <property type="protein sequence ID" value="KAH3800413.1"/>
    <property type="molecule type" value="Genomic_DNA"/>
</dbReference>